<proteinExistence type="predicted"/>
<evidence type="ECO:0000313" key="2">
    <source>
        <dbReference type="EMBL" id="KAK4119583.1"/>
    </source>
</evidence>
<name>A0AAN6TS26_9PEZI</name>
<dbReference type="EMBL" id="MU853247">
    <property type="protein sequence ID" value="KAK4119583.1"/>
    <property type="molecule type" value="Genomic_DNA"/>
</dbReference>
<dbReference type="AlphaFoldDB" id="A0AAN6TS26"/>
<protein>
    <submittedName>
        <fullName evidence="2">Uncharacterized protein</fullName>
    </submittedName>
</protein>
<feature type="compositionally biased region" description="Pro residues" evidence="1">
    <location>
        <begin position="50"/>
        <end position="61"/>
    </location>
</feature>
<feature type="region of interest" description="Disordered" evidence="1">
    <location>
        <begin position="26"/>
        <end position="82"/>
    </location>
</feature>
<evidence type="ECO:0000256" key="1">
    <source>
        <dbReference type="SAM" id="MobiDB-lite"/>
    </source>
</evidence>
<evidence type="ECO:0000313" key="3">
    <source>
        <dbReference type="Proteomes" id="UP001302602"/>
    </source>
</evidence>
<reference evidence="2" key="1">
    <citation type="journal article" date="2023" name="Mol. Phylogenet. Evol.">
        <title>Genome-scale phylogeny and comparative genomics of the fungal order Sordariales.</title>
        <authorList>
            <person name="Hensen N."/>
            <person name="Bonometti L."/>
            <person name="Westerberg I."/>
            <person name="Brannstrom I.O."/>
            <person name="Guillou S."/>
            <person name="Cros-Aarteil S."/>
            <person name="Calhoun S."/>
            <person name="Haridas S."/>
            <person name="Kuo A."/>
            <person name="Mondo S."/>
            <person name="Pangilinan J."/>
            <person name="Riley R."/>
            <person name="LaButti K."/>
            <person name="Andreopoulos B."/>
            <person name="Lipzen A."/>
            <person name="Chen C."/>
            <person name="Yan M."/>
            <person name="Daum C."/>
            <person name="Ng V."/>
            <person name="Clum A."/>
            <person name="Steindorff A."/>
            <person name="Ohm R.A."/>
            <person name="Martin F."/>
            <person name="Silar P."/>
            <person name="Natvig D.O."/>
            <person name="Lalanne C."/>
            <person name="Gautier V."/>
            <person name="Ament-Velasquez S.L."/>
            <person name="Kruys A."/>
            <person name="Hutchinson M.I."/>
            <person name="Powell A.J."/>
            <person name="Barry K."/>
            <person name="Miller A.N."/>
            <person name="Grigoriev I.V."/>
            <person name="Debuchy R."/>
            <person name="Gladieux P."/>
            <person name="Hiltunen Thoren M."/>
            <person name="Johannesson H."/>
        </authorList>
    </citation>
    <scope>NUCLEOTIDE SEQUENCE</scope>
    <source>
        <strain evidence="2">CBS 731.68</strain>
    </source>
</reference>
<keyword evidence="3" id="KW-1185">Reference proteome</keyword>
<sequence>MEKTTVELCSSQMVLCFNRLALRGSNVPVPDAFPPTPPVTPPGDHHSASPLPPNPPNPPSPALLRGPVNSIRKKENIQHEMV</sequence>
<dbReference type="Proteomes" id="UP001302602">
    <property type="component" value="Unassembled WGS sequence"/>
</dbReference>
<organism evidence="2 3">
    <name type="scientific">Parathielavia appendiculata</name>
    <dbReference type="NCBI Taxonomy" id="2587402"/>
    <lineage>
        <taxon>Eukaryota</taxon>
        <taxon>Fungi</taxon>
        <taxon>Dikarya</taxon>
        <taxon>Ascomycota</taxon>
        <taxon>Pezizomycotina</taxon>
        <taxon>Sordariomycetes</taxon>
        <taxon>Sordariomycetidae</taxon>
        <taxon>Sordariales</taxon>
        <taxon>Chaetomiaceae</taxon>
        <taxon>Parathielavia</taxon>
    </lineage>
</organism>
<accession>A0AAN6TS26</accession>
<dbReference type="RefSeq" id="XP_062643356.1">
    <property type="nucleotide sequence ID" value="XM_062786459.1"/>
</dbReference>
<comment type="caution">
    <text evidence="2">The sequence shown here is derived from an EMBL/GenBank/DDBJ whole genome shotgun (WGS) entry which is preliminary data.</text>
</comment>
<gene>
    <name evidence="2" type="ORF">N657DRAFT_255544</name>
</gene>
<reference evidence="2" key="2">
    <citation type="submission" date="2023-05" db="EMBL/GenBank/DDBJ databases">
        <authorList>
            <consortium name="Lawrence Berkeley National Laboratory"/>
            <person name="Steindorff A."/>
            <person name="Hensen N."/>
            <person name="Bonometti L."/>
            <person name="Westerberg I."/>
            <person name="Brannstrom I.O."/>
            <person name="Guillou S."/>
            <person name="Cros-Aarteil S."/>
            <person name="Calhoun S."/>
            <person name="Haridas S."/>
            <person name="Kuo A."/>
            <person name="Mondo S."/>
            <person name="Pangilinan J."/>
            <person name="Riley R."/>
            <person name="Labutti K."/>
            <person name="Andreopoulos B."/>
            <person name="Lipzen A."/>
            <person name="Chen C."/>
            <person name="Yanf M."/>
            <person name="Daum C."/>
            <person name="Ng V."/>
            <person name="Clum A."/>
            <person name="Ohm R."/>
            <person name="Martin F."/>
            <person name="Silar P."/>
            <person name="Natvig D."/>
            <person name="Lalanne C."/>
            <person name="Gautier V."/>
            <person name="Ament-Velasquez S.L."/>
            <person name="Kruys A."/>
            <person name="Hutchinson M.I."/>
            <person name="Powell A.J."/>
            <person name="Barry K."/>
            <person name="Miller A.N."/>
            <person name="Grigoriev I.V."/>
            <person name="Debuchy R."/>
            <person name="Gladieux P."/>
            <person name="Thoren M.H."/>
            <person name="Johannesson H."/>
        </authorList>
    </citation>
    <scope>NUCLEOTIDE SEQUENCE</scope>
    <source>
        <strain evidence="2">CBS 731.68</strain>
    </source>
</reference>
<feature type="compositionally biased region" description="Basic and acidic residues" evidence="1">
    <location>
        <begin position="72"/>
        <end position="82"/>
    </location>
</feature>
<feature type="compositionally biased region" description="Pro residues" evidence="1">
    <location>
        <begin position="31"/>
        <end position="41"/>
    </location>
</feature>
<dbReference type="GeneID" id="87823226"/>